<reference evidence="9 10" key="1">
    <citation type="submission" date="2020-08" db="EMBL/GenBank/DDBJ databases">
        <title>Genomic Encyclopedia of Type Strains, Phase III (KMG-III): the genomes of soil and plant-associated and newly described type strains.</title>
        <authorList>
            <person name="Whitman W."/>
        </authorList>
    </citation>
    <scope>NUCLEOTIDE SEQUENCE [LARGE SCALE GENOMIC DNA]</scope>
    <source>
        <strain evidence="9 10">CECT 8840</strain>
    </source>
</reference>
<accession>A0A7W7QKV6</accession>
<evidence type="ECO:0000313" key="9">
    <source>
        <dbReference type="EMBL" id="MBB4915457.1"/>
    </source>
</evidence>
<dbReference type="RefSeq" id="WP_184714117.1">
    <property type="nucleotide sequence ID" value="NZ_JACHJP010000002.1"/>
</dbReference>
<dbReference type="EMBL" id="JACHJP010000002">
    <property type="protein sequence ID" value="MBB4915457.1"/>
    <property type="molecule type" value="Genomic_DNA"/>
</dbReference>
<keyword evidence="6" id="KW-0812">Transmembrane</keyword>
<evidence type="ECO:0000313" key="10">
    <source>
        <dbReference type="Proteomes" id="UP000552644"/>
    </source>
</evidence>
<keyword evidence="3 7" id="KW-0732">Signal</keyword>
<dbReference type="InterPro" id="IPR007348">
    <property type="entry name" value="CopC_dom"/>
</dbReference>
<evidence type="ECO:0000256" key="4">
    <source>
        <dbReference type="ARBA" id="ARBA00023008"/>
    </source>
</evidence>
<comment type="subcellular location">
    <subcellularLocation>
        <location evidence="1">Cell envelope</location>
    </subcellularLocation>
</comment>
<keyword evidence="2" id="KW-0479">Metal-binding</keyword>
<evidence type="ECO:0000256" key="2">
    <source>
        <dbReference type="ARBA" id="ARBA00022723"/>
    </source>
</evidence>
<dbReference type="GO" id="GO:0030313">
    <property type="term" value="C:cell envelope"/>
    <property type="evidence" value="ECO:0007669"/>
    <property type="project" value="UniProtKB-SubCell"/>
</dbReference>
<dbReference type="PANTHER" id="PTHR34820:SF4">
    <property type="entry name" value="INNER MEMBRANE PROTEIN YEBZ"/>
    <property type="match status" value="1"/>
</dbReference>
<dbReference type="SUPFAM" id="SSF81296">
    <property type="entry name" value="E set domains"/>
    <property type="match status" value="1"/>
</dbReference>
<evidence type="ECO:0000256" key="3">
    <source>
        <dbReference type="ARBA" id="ARBA00022729"/>
    </source>
</evidence>
<keyword evidence="10" id="KW-1185">Reference proteome</keyword>
<name>A0A7W7QKV6_9ACTN</name>
<dbReference type="GO" id="GO:0042597">
    <property type="term" value="C:periplasmic space"/>
    <property type="evidence" value="ECO:0007669"/>
    <property type="project" value="InterPro"/>
</dbReference>
<organism evidence="9 10">
    <name type="scientific">Streptosporangium saharense</name>
    <dbReference type="NCBI Taxonomy" id="1706840"/>
    <lineage>
        <taxon>Bacteria</taxon>
        <taxon>Bacillati</taxon>
        <taxon>Actinomycetota</taxon>
        <taxon>Actinomycetes</taxon>
        <taxon>Streptosporangiales</taxon>
        <taxon>Streptosporangiaceae</taxon>
        <taxon>Streptosporangium</taxon>
    </lineage>
</organism>
<dbReference type="AlphaFoldDB" id="A0A7W7QKV6"/>
<dbReference type="InterPro" id="IPR014756">
    <property type="entry name" value="Ig_E-set"/>
</dbReference>
<dbReference type="PANTHER" id="PTHR34820">
    <property type="entry name" value="INNER MEMBRANE PROTEIN YEBZ"/>
    <property type="match status" value="1"/>
</dbReference>
<feature type="domain" description="CopC" evidence="8">
    <location>
        <begin position="32"/>
        <end position="122"/>
    </location>
</feature>
<dbReference type="InterPro" id="IPR014755">
    <property type="entry name" value="Cu-Rt/internalin_Ig-like"/>
</dbReference>
<proteinExistence type="predicted"/>
<keyword evidence="4" id="KW-0186">Copper</keyword>
<feature type="chain" id="PRO_5031238773" description="CopC domain-containing protein" evidence="7">
    <location>
        <begin position="32"/>
        <end position="187"/>
    </location>
</feature>
<keyword evidence="6" id="KW-0472">Membrane</keyword>
<dbReference type="Proteomes" id="UP000552644">
    <property type="component" value="Unassembled WGS sequence"/>
</dbReference>
<evidence type="ECO:0000259" key="8">
    <source>
        <dbReference type="Pfam" id="PF04234"/>
    </source>
</evidence>
<protein>
    <recommendedName>
        <fullName evidence="8">CopC domain-containing protein</fullName>
    </recommendedName>
</protein>
<dbReference type="Pfam" id="PF04234">
    <property type="entry name" value="CopC"/>
    <property type="match status" value="1"/>
</dbReference>
<evidence type="ECO:0000256" key="1">
    <source>
        <dbReference type="ARBA" id="ARBA00004196"/>
    </source>
</evidence>
<sequence>MAFLPKFVRRMVLAVVSCGILLVLAAPAALAHDQLRSSSPAKGSSVPSPERIELVFSARVHFPAVVLRRADNTQAPLSAPRTEGPKVTTDVTEPLTAGGYVIAWRVVSSDGHPIEGEIPFTVAGSAGPAETAGSTAQVSASPLPAASDQDTQGGIPWWMWAGLAALVVIGVFVWSRTPRQNRTTPEE</sequence>
<dbReference type="GO" id="GO:0046688">
    <property type="term" value="P:response to copper ion"/>
    <property type="evidence" value="ECO:0007669"/>
    <property type="project" value="InterPro"/>
</dbReference>
<feature type="region of interest" description="Disordered" evidence="5">
    <location>
        <begin position="125"/>
        <end position="148"/>
    </location>
</feature>
<evidence type="ECO:0000256" key="6">
    <source>
        <dbReference type="SAM" id="Phobius"/>
    </source>
</evidence>
<gene>
    <name evidence="9" type="ORF">FHS44_002542</name>
</gene>
<evidence type="ECO:0000256" key="5">
    <source>
        <dbReference type="SAM" id="MobiDB-lite"/>
    </source>
</evidence>
<feature type="transmembrane region" description="Helical" evidence="6">
    <location>
        <begin position="157"/>
        <end position="174"/>
    </location>
</feature>
<feature type="signal peptide" evidence="7">
    <location>
        <begin position="1"/>
        <end position="31"/>
    </location>
</feature>
<dbReference type="GO" id="GO:0005886">
    <property type="term" value="C:plasma membrane"/>
    <property type="evidence" value="ECO:0007669"/>
    <property type="project" value="TreeGrafter"/>
</dbReference>
<keyword evidence="6" id="KW-1133">Transmembrane helix</keyword>
<dbReference type="GO" id="GO:0006825">
    <property type="term" value="P:copper ion transport"/>
    <property type="evidence" value="ECO:0007669"/>
    <property type="project" value="InterPro"/>
</dbReference>
<evidence type="ECO:0000256" key="7">
    <source>
        <dbReference type="SAM" id="SignalP"/>
    </source>
</evidence>
<dbReference type="GO" id="GO:0005507">
    <property type="term" value="F:copper ion binding"/>
    <property type="evidence" value="ECO:0007669"/>
    <property type="project" value="InterPro"/>
</dbReference>
<comment type="caution">
    <text evidence="9">The sequence shown here is derived from an EMBL/GenBank/DDBJ whole genome shotgun (WGS) entry which is preliminary data.</text>
</comment>
<dbReference type="InterPro" id="IPR032694">
    <property type="entry name" value="CopC/D"/>
</dbReference>
<dbReference type="Gene3D" id="2.60.40.1220">
    <property type="match status" value="1"/>
</dbReference>